<feature type="transmembrane region" description="Helical" evidence="1">
    <location>
        <begin position="381"/>
        <end position="401"/>
    </location>
</feature>
<protein>
    <submittedName>
        <fullName evidence="2">Uncharacterized protein</fullName>
    </submittedName>
</protein>
<proteinExistence type="predicted"/>
<evidence type="ECO:0000256" key="1">
    <source>
        <dbReference type="SAM" id="Phobius"/>
    </source>
</evidence>
<dbReference type="AlphaFoldDB" id="A0A6A5X0R5"/>
<reference evidence="2" key="1">
    <citation type="journal article" date="2020" name="Stud. Mycol.">
        <title>101 Dothideomycetes genomes: a test case for predicting lifestyles and emergence of pathogens.</title>
        <authorList>
            <person name="Haridas S."/>
            <person name="Albert R."/>
            <person name="Binder M."/>
            <person name="Bloem J."/>
            <person name="Labutti K."/>
            <person name="Salamov A."/>
            <person name="Andreopoulos B."/>
            <person name="Baker S."/>
            <person name="Barry K."/>
            <person name="Bills G."/>
            <person name="Bluhm B."/>
            <person name="Cannon C."/>
            <person name="Castanera R."/>
            <person name="Culley D."/>
            <person name="Daum C."/>
            <person name="Ezra D."/>
            <person name="Gonzalez J."/>
            <person name="Henrissat B."/>
            <person name="Kuo A."/>
            <person name="Liang C."/>
            <person name="Lipzen A."/>
            <person name="Lutzoni F."/>
            <person name="Magnuson J."/>
            <person name="Mondo S."/>
            <person name="Nolan M."/>
            <person name="Ohm R."/>
            <person name="Pangilinan J."/>
            <person name="Park H.-J."/>
            <person name="Ramirez L."/>
            <person name="Alfaro M."/>
            <person name="Sun H."/>
            <person name="Tritt A."/>
            <person name="Yoshinaga Y."/>
            <person name="Zwiers L.-H."/>
            <person name="Turgeon B."/>
            <person name="Goodwin S."/>
            <person name="Spatafora J."/>
            <person name="Crous P."/>
            <person name="Grigoriev I."/>
        </authorList>
    </citation>
    <scope>NUCLEOTIDE SEQUENCE</scope>
    <source>
        <strain evidence="2">CBS 123094</strain>
    </source>
</reference>
<keyword evidence="3" id="KW-1185">Reference proteome</keyword>
<name>A0A6A5X0R5_9PLEO</name>
<dbReference type="EMBL" id="ML977572">
    <property type="protein sequence ID" value="KAF2003516.1"/>
    <property type="molecule type" value="Genomic_DNA"/>
</dbReference>
<keyword evidence="1" id="KW-1133">Transmembrane helix</keyword>
<accession>A0A6A5X0R5</accession>
<keyword evidence="1" id="KW-0812">Transmembrane</keyword>
<sequence>MHYCNILLERTNIIADYTTSIGIVGSIIPNIRLVRSPVRIFHSNDPGVYPRIHSKKACTTLRPPPNDPRLLEATSAKMRILITSASRPAALAIARTLKSPEHEIYGADTERVRWTSPARWSNAYTAFIPVTSWRLLFLRFASQVDMIVPCGDESHFLPSLSAGITVVYHPLFRSGYAYEEFLQKKVILGTSTVQLKPYDRCLDLEDYDAHTLVTGGQIKTFLVTKPGAAGPADEEEYDLVPDNGALSMALFQFMTEFLEKYKKEPSVRINPTFDSLYGEWSNINMFLSMRFQIREEVRNNRLVRNIYVGYYSTTPHCSMVLFAQNTNSQEWMRNAFMWPATNHIPLTTEDINANLRGTYSLPTLLRAWYNRSFRHATFWRITWWIGILEMALMTLVALLYFKEELFASSDVGPALASWLLTWWADWICVIWDEETYFWVPKAKMMAMYLISLCHGGIREPHSPKLS</sequence>
<evidence type="ECO:0000313" key="3">
    <source>
        <dbReference type="Proteomes" id="UP000799779"/>
    </source>
</evidence>
<evidence type="ECO:0000313" key="2">
    <source>
        <dbReference type="EMBL" id="KAF2003516.1"/>
    </source>
</evidence>
<dbReference type="Proteomes" id="UP000799779">
    <property type="component" value="Unassembled WGS sequence"/>
</dbReference>
<keyword evidence="1" id="KW-0472">Membrane</keyword>
<organism evidence="2 3">
    <name type="scientific">Amniculicola lignicola CBS 123094</name>
    <dbReference type="NCBI Taxonomy" id="1392246"/>
    <lineage>
        <taxon>Eukaryota</taxon>
        <taxon>Fungi</taxon>
        <taxon>Dikarya</taxon>
        <taxon>Ascomycota</taxon>
        <taxon>Pezizomycotina</taxon>
        <taxon>Dothideomycetes</taxon>
        <taxon>Pleosporomycetidae</taxon>
        <taxon>Pleosporales</taxon>
        <taxon>Amniculicolaceae</taxon>
        <taxon>Amniculicola</taxon>
    </lineage>
</organism>
<dbReference type="OrthoDB" id="3745855at2759"/>
<gene>
    <name evidence="2" type="ORF">P154DRAFT_532261</name>
</gene>